<dbReference type="GO" id="GO:0003677">
    <property type="term" value="F:DNA binding"/>
    <property type="evidence" value="ECO:0007669"/>
    <property type="project" value="UniProtKB-UniRule"/>
</dbReference>
<comment type="subcellular location">
    <subcellularLocation>
        <location evidence="2">Cytoplasm</location>
        <location evidence="2">Nucleoid</location>
    </subcellularLocation>
</comment>
<dbReference type="AlphaFoldDB" id="A0A7X1B393"/>
<evidence type="ECO:0000256" key="3">
    <source>
        <dbReference type="SAM" id="Coils"/>
    </source>
</evidence>
<keyword evidence="3" id="KW-0175">Coiled coil</keyword>
<dbReference type="InterPro" id="IPR004401">
    <property type="entry name" value="YbaB/EbfC"/>
</dbReference>
<dbReference type="PANTHER" id="PTHR33449">
    <property type="entry name" value="NUCLEOID-ASSOCIATED PROTEIN YBAB"/>
    <property type="match status" value="1"/>
</dbReference>
<dbReference type="HAMAP" id="MF_00274">
    <property type="entry name" value="DNA_YbaB_EbfC"/>
    <property type="match status" value="1"/>
</dbReference>
<dbReference type="SUPFAM" id="SSF82607">
    <property type="entry name" value="YbaB-like"/>
    <property type="match status" value="1"/>
</dbReference>
<keyword evidence="1 2" id="KW-0238">DNA-binding</keyword>
<dbReference type="Proteomes" id="UP000526501">
    <property type="component" value="Unassembled WGS sequence"/>
</dbReference>
<reference evidence="4 5" key="1">
    <citation type="submission" date="2020-07" db="EMBL/GenBank/DDBJ databases">
        <authorList>
            <person name="Feng X."/>
        </authorList>
    </citation>
    <scope>NUCLEOTIDE SEQUENCE [LARGE SCALE GENOMIC DNA]</scope>
    <source>
        <strain evidence="4 5">JCM23202</strain>
    </source>
</reference>
<dbReference type="NCBIfam" id="TIGR00103">
    <property type="entry name" value="DNA_YbaB_EbfC"/>
    <property type="match status" value="1"/>
</dbReference>
<dbReference type="EMBL" id="JACHVC010000001">
    <property type="protein sequence ID" value="MBC2604712.1"/>
    <property type="molecule type" value="Genomic_DNA"/>
</dbReference>
<comment type="similarity">
    <text evidence="2">Belongs to the YbaB/EbfC family.</text>
</comment>
<dbReference type="InterPro" id="IPR036894">
    <property type="entry name" value="YbaB-like_sf"/>
</dbReference>
<accession>A0A7X1B393</accession>
<evidence type="ECO:0000256" key="1">
    <source>
        <dbReference type="ARBA" id="ARBA00023125"/>
    </source>
</evidence>
<feature type="coiled-coil region" evidence="3">
    <location>
        <begin position="4"/>
        <end position="31"/>
    </location>
</feature>
<dbReference type="PIRSF" id="PIRSF004555">
    <property type="entry name" value="UCP004555"/>
    <property type="match status" value="1"/>
</dbReference>
<comment type="caution">
    <text evidence="4">The sequence shown here is derived from an EMBL/GenBank/DDBJ whole genome shotgun (WGS) entry which is preliminary data.</text>
</comment>
<sequence length="102" mass="10944">MAGVGKLMKQAAKMQKKIESAQEELTKAELEISSGGGAVVIKINGQSEFLSLKIDPELLKEEASLVEETLLEAVKEATAKSKAFNEEQMAKATQGFSMPGLM</sequence>
<dbReference type="RefSeq" id="WP_185658601.1">
    <property type="nucleotide sequence ID" value="NZ_CAWPOO010000001.1"/>
</dbReference>
<organism evidence="4 5">
    <name type="scientific">Pelagicoccus albus</name>
    <dbReference type="NCBI Taxonomy" id="415222"/>
    <lineage>
        <taxon>Bacteria</taxon>
        <taxon>Pseudomonadati</taxon>
        <taxon>Verrucomicrobiota</taxon>
        <taxon>Opitutia</taxon>
        <taxon>Puniceicoccales</taxon>
        <taxon>Pelagicoccaceae</taxon>
        <taxon>Pelagicoccus</taxon>
    </lineage>
</organism>
<keyword evidence="2" id="KW-0963">Cytoplasm</keyword>
<evidence type="ECO:0000313" key="5">
    <source>
        <dbReference type="Proteomes" id="UP000526501"/>
    </source>
</evidence>
<dbReference type="Pfam" id="PF02575">
    <property type="entry name" value="YbaB_DNA_bd"/>
    <property type="match status" value="1"/>
</dbReference>
<evidence type="ECO:0000256" key="2">
    <source>
        <dbReference type="HAMAP-Rule" id="MF_00274"/>
    </source>
</evidence>
<dbReference type="GO" id="GO:0043590">
    <property type="term" value="C:bacterial nucleoid"/>
    <property type="evidence" value="ECO:0007669"/>
    <property type="project" value="UniProtKB-UniRule"/>
</dbReference>
<comment type="subunit">
    <text evidence="2">Homodimer.</text>
</comment>
<proteinExistence type="inferred from homology"/>
<dbReference type="PANTHER" id="PTHR33449:SF1">
    <property type="entry name" value="NUCLEOID-ASSOCIATED PROTEIN YBAB"/>
    <property type="match status" value="1"/>
</dbReference>
<comment type="function">
    <text evidence="2">Binds to DNA and alters its conformation. May be involved in regulation of gene expression, nucleoid organization and DNA protection.</text>
</comment>
<gene>
    <name evidence="4" type="ORF">H5P27_01445</name>
</gene>
<protein>
    <recommendedName>
        <fullName evidence="2">Nucleoid-associated protein H5P27_01445</fullName>
    </recommendedName>
</protein>
<evidence type="ECO:0000313" key="4">
    <source>
        <dbReference type="EMBL" id="MBC2604712.1"/>
    </source>
</evidence>
<keyword evidence="5" id="KW-1185">Reference proteome</keyword>
<dbReference type="GO" id="GO:0005829">
    <property type="term" value="C:cytosol"/>
    <property type="evidence" value="ECO:0007669"/>
    <property type="project" value="TreeGrafter"/>
</dbReference>
<name>A0A7X1B393_9BACT</name>
<dbReference type="Gene3D" id="3.30.1310.10">
    <property type="entry name" value="Nucleoid-associated protein YbaB-like domain"/>
    <property type="match status" value="1"/>
</dbReference>